<feature type="compositionally biased region" description="Acidic residues" evidence="9">
    <location>
        <begin position="70"/>
        <end position="79"/>
    </location>
</feature>
<feature type="compositionally biased region" description="Low complexity" evidence="9">
    <location>
        <begin position="298"/>
        <end position="311"/>
    </location>
</feature>
<dbReference type="InterPro" id="IPR000679">
    <property type="entry name" value="Znf_GATA"/>
</dbReference>
<keyword evidence="7" id="KW-0539">Nucleus</keyword>
<dbReference type="GO" id="GO:0008270">
    <property type="term" value="F:zinc ion binding"/>
    <property type="evidence" value="ECO:0007669"/>
    <property type="project" value="UniProtKB-KW"/>
</dbReference>
<gene>
    <name evidence="11" type="ORF">A0J61_09231</name>
</gene>
<dbReference type="Proteomes" id="UP000093000">
    <property type="component" value="Unassembled WGS sequence"/>
</dbReference>
<comment type="subcellular location">
    <subcellularLocation>
        <location evidence="1">Nucleus</location>
    </subcellularLocation>
</comment>
<feature type="compositionally biased region" description="Polar residues" evidence="9">
    <location>
        <begin position="594"/>
        <end position="608"/>
    </location>
</feature>
<keyword evidence="2" id="KW-0479">Metal-binding</keyword>
<feature type="compositionally biased region" description="Low complexity" evidence="9">
    <location>
        <begin position="428"/>
        <end position="437"/>
    </location>
</feature>
<dbReference type="InterPro" id="IPR013860">
    <property type="entry name" value="AreA_GATA"/>
</dbReference>
<evidence type="ECO:0000256" key="9">
    <source>
        <dbReference type="SAM" id="MobiDB-lite"/>
    </source>
</evidence>
<feature type="region of interest" description="Disordered" evidence="9">
    <location>
        <begin position="1"/>
        <end position="20"/>
    </location>
</feature>
<dbReference type="OrthoDB" id="515401at2759"/>
<feature type="domain" description="GATA-type" evidence="10">
    <location>
        <begin position="538"/>
        <end position="591"/>
    </location>
</feature>
<dbReference type="Pfam" id="PF00320">
    <property type="entry name" value="GATA"/>
    <property type="match status" value="1"/>
</dbReference>
<feature type="region of interest" description="Disordered" evidence="9">
    <location>
        <begin position="589"/>
        <end position="608"/>
    </location>
</feature>
<dbReference type="Gene3D" id="3.30.50.10">
    <property type="entry name" value="Erythroid Transcription Factor GATA-1, subunit A"/>
    <property type="match status" value="1"/>
</dbReference>
<keyword evidence="3 8" id="KW-0863">Zinc-finger</keyword>
<evidence type="ECO:0000313" key="11">
    <source>
        <dbReference type="EMBL" id="OBZ82719.1"/>
    </source>
</evidence>
<feature type="region of interest" description="Disordered" evidence="9">
    <location>
        <begin position="47"/>
        <end position="87"/>
    </location>
</feature>
<evidence type="ECO:0000256" key="2">
    <source>
        <dbReference type="ARBA" id="ARBA00022723"/>
    </source>
</evidence>
<dbReference type="InterPro" id="IPR039355">
    <property type="entry name" value="Transcription_factor_GATA"/>
</dbReference>
<feature type="region of interest" description="Disordered" evidence="9">
    <location>
        <begin position="139"/>
        <end position="185"/>
    </location>
</feature>
<dbReference type="EMBL" id="LUGH01000804">
    <property type="protein sequence ID" value="OBZ82719.1"/>
    <property type="molecule type" value="Genomic_DNA"/>
</dbReference>
<reference evidence="11 12" key="1">
    <citation type="submission" date="2016-03" db="EMBL/GenBank/DDBJ databases">
        <title>Choanephora cucurbitarum.</title>
        <authorList>
            <person name="Min B."/>
            <person name="Park H."/>
            <person name="Park J.-H."/>
            <person name="Shin H.-D."/>
            <person name="Choi I.-G."/>
        </authorList>
    </citation>
    <scope>NUCLEOTIDE SEQUENCE [LARGE SCALE GENOMIC DNA]</scope>
    <source>
        <strain evidence="11 12">KUS-F28377</strain>
    </source>
</reference>
<keyword evidence="6" id="KW-0804">Transcription</keyword>
<sequence length="771" mass="83117">MQNSTTDSKGATKNLHLSDLRKKSTALANTAALSPKTPPAVTAALLSDSLFPPRRPKVDFNNPNSPQNNPDEDSEEEDEEGKKRKEDPLATQVWRLYTKAKDTLPNGSRLENLTWRMMAMTLNKKKKAEAEALEQQSLYNKHGEENADDQMEDRPNEDDDDIMEESTSATSPPPPDDTTTFLSSSAPPYMLDFMTLGHQHLQQMEHQQQQQQQQQEPMQVFHYPPLIQEPKKNVMVYGSTRASTPANLHVNNLSNSFRSNTTNGNTTNNNMFTNIYGVNSITIPADMDTSDDYRANDPTLSPLSSASSFRPSTSIESHHFNSYFSQSVPGYHHNFQQNFSTSPGGLFPQLGSNLPDSQQQQQFFAATPTENTPSPAAYSPLTTNNAGALSFEELLTMYYVNGDTSATSTTAAAAAAAAVAAAAASAVAGTPPSTTTSNSMLIHNLPPNPNFSLPQQQTQDGLRTPNGQSSPIQPSPLSPSYNSTNSLSRLAITNEDQLPPNPSIVGSPIAQKNSTCLPSQQDKKSEEARITVKKEMGTNANTKCTNCETTTTPLWRRNPEGQPLCNACGLFLKLHGVVRPLSLKTDVIKKRNRSGNSNAAGNPQKVSGISPITVNTLAASSSSSATSSSSSSSHSSSSVSVAISNPPTSMTGKKPNPFLQASPVSTSNHPPIYKRQSIGGTGMVNIAPTTANTNANSTIQQSGGSNGRPMTFSTSRWGTQQSITKRQRRHSVDENKPQQPSSQPPQTQSQQGVFRVGSLNNTSAFPSSPSS</sequence>
<feature type="compositionally biased region" description="Low complexity" evidence="9">
    <location>
        <begin position="737"/>
        <end position="751"/>
    </location>
</feature>
<dbReference type="PANTHER" id="PTHR10071:SF281">
    <property type="entry name" value="BOX A-BINDING FACTOR-RELATED"/>
    <property type="match status" value="1"/>
</dbReference>
<dbReference type="STRING" id="101091.A0A1C7N269"/>
<feature type="compositionally biased region" description="Low complexity" evidence="9">
    <location>
        <begin position="622"/>
        <end position="644"/>
    </location>
</feature>
<feature type="compositionally biased region" description="Low complexity" evidence="9">
    <location>
        <begin position="687"/>
        <end position="696"/>
    </location>
</feature>
<evidence type="ECO:0000256" key="7">
    <source>
        <dbReference type="ARBA" id="ARBA00023242"/>
    </source>
</evidence>
<feature type="compositionally biased region" description="Polar residues" evidence="9">
    <location>
        <begin position="510"/>
        <end position="520"/>
    </location>
</feature>
<dbReference type="AlphaFoldDB" id="A0A1C7N269"/>
<dbReference type="PRINTS" id="PR00619">
    <property type="entry name" value="GATAZNFINGER"/>
</dbReference>
<feature type="region of interest" description="Disordered" evidence="9">
    <location>
        <begin position="622"/>
        <end position="771"/>
    </location>
</feature>
<dbReference type="GO" id="GO:0000978">
    <property type="term" value="F:RNA polymerase II cis-regulatory region sequence-specific DNA binding"/>
    <property type="evidence" value="ECO:0007669"/>
    <property type="project" value="TreeGrafter"/>
</dbReference>
<dbReference type="InterPro" id="IPR013088">
    <property type="entry name" value="Znf_NHR/GATA"/>
</dbReference>
<evidence type="ECO:0000256" key="6">
    <source>
        <dbReference type="ARBA" id="ARBA00023163"/>
    </source>
</evidence>
<dbReference type="InParanoid" id="A0A1C7N269"/>
<dbReference type="CDD" id="cd00202">
    <property type="entry name" value="ZnF_GATA"/>
    <property type="match status" value="1"/>
</dbReference>
<keyword evidence="4" id="KW-0862">Zinc</keyword>
<dbReference type="FunFam" id="3.30.50.10:FF:000007">
    <property type="entry name" value="Nitrogen regulatory AreA, N-terminal"/>
    <property type="match status" value="1"/>
</dbReference>
<keyword evidence="5" id="KW-0805">Transcription regulation</keyword>
<protein>
    <recommendedName>
        <fullName evidence="10">GATA-type domain-containing protein</fullName>
    </recommendedName>
</protein>
<evidence type="ECO:0000256" key="5">
    <source>
        <dbReference type="ARBA" id="ARBA00023015"/>
    </source>
</evidence>
<evidence type="ECO:0000259" key="10">
    <source>
        <dbReference type="PROSITE" id="PS50114"/>
    </source>
</evidence>
<feature type="compositionally biased region" description="Polar residues" evidence="9">
    <location>
        <begin position="1"/>
        <end position="11"/>
    </location>
</feature>
<dbReference type="GO" id="GO:0000122">
    <property type="term" value="P:negative regulation of transcription by RNA polymerase II"/>
    <property type="evidence" value="ECO:0007669"/>
    <property type="project" value="TreeGrafter"/>
</dbReference>
<dbReference type="PROSITE" id="PS50114">
    <property type="entry name" value="GATA_ZN_FINGER_2"/>
    <property type="match status" value="1"/>
</dbReference>
<feature type="region of interest" description="Disordered" evidence="9">
    <location>
        <begin position="428"/>
        <end position="526"/>
    </location>
</feature>
<feature type="compositionally biased region" description="Polar residues" evidence="9">
    <location>
        <begin position="450"/>
        <end position="467"/>
    </location>
</feature>
<comment type="caution">
    <text evidence="11">The sequence shown here is derived from an EMBL/GenBank/DDBJ whole genome shotgun (WGS) entry which is preliminary data.</text>
</comment>
<keyword evidence="12" id="KW-1185">Reference proteome</keyword>
<evidence type="ECO:0000313" key="12">
    <source>
        <dbReference type="Proteomes" id="UP000093000"/>
    </source>
</evidence>
<dbReference type="GO" id="GO:0000981">
    <property type="term" value="F:DNA-binding transcription factor activity, RNA polymerase II-specific"/>
    <property type="evidence" value="ECO:0007669"/>
    <property type="project" value="TreeGrafter"/>
</dbReference>
<proteinExistence type="predicted"/>
<feature type="compositionally biased region" description="Polar residues" evidence="9">
    <location>
        <begin position="758"/>
        <end position="771"/>
    </location>
</feature>
<feature type="compositionally biased region" description="Polar residues" evidence="9">
    <location>
        <begin position="711"/>
        <end position="724"/>
    </location>
</feature>
<dbReference type="PANTHER" id="PTHR10071">
    <property type="entry name" value="TRANSCRIPTION FACTOR GATA FAMILY MEMBER"/>
    <property type="match status" value="1"/>
</dbReference>
<feature type="region of interest" description="Disordered" evidence="9">
    <location>
        <begin position="289"/>
        <end position="311"/>
    </location>
</feature>
<name>A0A1C7N269_9FUNG</name>
<dbReference type="GO" id="GO:0045944">
    <property type="term" value="P:positive regulation of transcription by RNA polymerase II"/>
    <property type="evidence" value="ECO:0007669"/>
    <property type="project" value="TreeGrafter"/>
</dbReference>
<feature type="compositionally biased region" description="Acidic residues" evidence="9">
    <location>
        <begin position="146"/>
        <end position="164"/>
    </location>
</feature>
<evidence type="ECO:0000256" key="8">
    <source>
        <dbReference type="PROSITE-ProRule" id="PRU00094"/>
    </source>
</evidence>
<accession>A0A1C7N269</accession>
<evidence type="ECO:0000256" key="3">
    <source>
        <dbReference type="ARBA" id="ARBA00022771"/>
    </source>
</evidence>
<organism evidence="11 12">
    <name type="scientific">Choanephora cucurbitarum</name>
    <dbReference type="NCBI Taxonomy" id="101091"/>
    <lineage>
        <taxon>Eukaryota</taxon>
        <taxon>Fungi</taxon>
        <taxon>Fungi incertae sedis</taxon>
        <taxon>Mucoromycota</taxon>
        <taxon>Mucoromycotina</taxon>
        <taxon>Mucoromycetes</taxon>
        <taxon>Mucorales</taxon>
        <taxon>Mucorineae</taxon>
        <taxon>Choanephoraceae</taxon>
        <taxon>Choanephoroideae</taxon>
        <taxon>Choanephora</taxon>
    </lineage>
</organism>
<dbReference type="SMART" id="SM00401">
    <property type="entry name" value="ZnF_GATA"/>
    <property type="match status" value="1"/>
</dbReference>
<evidence type="ECO:0000256" key="1">
    <source>
        <dbReference type="ARBA" id="ARBA00004123"/>
    </source>
</evidence>
<dbReference type="SUPFAM" id="SSF57716">
    <property type="entry name" value="Glucocorticoid receptor-like (DNA-binding domain)"/>
    <property type="match status" value="1"/>
</dbReference>
<dbReference type="GO" id="GO:0005634">
    <property type="term" value="C:nucleus"/>
    <property type="evidence" value="ECO:0007669"/>
    <property type="project" value="UniProtKB-SubCell"/>
</dbReference>
<dbReference type="Pfam" id="PF08550">
    <property type="entry name" value="GATA_AreA"/>
    <property type="match status" value="1"/>
</dbReference>
<dbReference type="PROSITE" id="PS00344">
    <property type="entry name" value="GATA_ZN_FINGER_1"/>
    <property type="match status" value="1"/>
</dbReference>
<evidence type="ECO:0000256" key="4">
    <source>
        <dbReference type="ARBA" id="ARBA00022833"/>
    </source>
</evidence>